<dbReference type="PANTHER" id="PTHR16453">
    <property type="entry name" value="WD40 DOMAIN-CONTAINING PROTEIN MIO FAMILY MEMBER"/>
    <property type="match status" value="1"/>
</dbReference>
<reference evidence="1 2" key="1">
    <citation type="journal article" date="2013" name="Nature">
        <title>Insights into bilaterian evolution from three spiralian genomes.</title>
        <authorList>
            <person name="Simakov O."/>
            <person name="Marletaz F."/>
            <person name="Cho S.J."/>
            <person name="Edsinger-Gonzales E."/>
            <person name="Havlak P."/>
            <person name="Hellsten U."/>
            <person name="Kuo D.H."/>
            <person name="Larsson T."/>
            <person name="Lv J."/>
            <person name="Arendt D."/>
            <person name="Savage R."/>
            <person name="Osoegawa K."/>
            <person name="de Jong P."/>
            <person name="Grimwood J."/>
            <person name="Chapman J.A."/>
            <person name="Shapiro H."/>
            <person name="Aerts A."/>
            <person name="Otillar R.P."/>
            <person name="Terry A.Y."/>
            <person name="Boore J.L."/>
            <person name="Grigoriev I.V."/>
            <person name="Lindberg D.R."/>
            <person name="Seaver E.C."/>
            <person name="Weisblat D.A."/>
            <person name="Putnam N.H."/>
            <person name="Rokhsar D.S."/>
        </authorList>
    </citation>
    <scope>NUCLEOTIDE SEQUENCE [LARGE SCALE GENOMIC DNA]</scope>
</reference>
<name>V4AH74_LOTGI</name>
<dbReference type="STRING" id="225164.V4AH74"/>
<dbReference type="HOGENOM" id="CLU_1086987_0_0_1"/>
<dbReference type="SUPFAM" id="SSF50978">
    <property type="entry name" value="WD40 repeat-like"/>
    <property type="match status" value="1"/>
</dbReference>
<evidence type="ECO:0000313" key="1">
    <source>
        <dbReference type="EMBL" id="ESO96272.1"/>
    </source>
</evidence>
<dbReference type="InterPro" id="IPR036322">
    <property type="entry name" value="WD40_repeat_dom_sf"/>
</dbReference>
<accession>V4AH74</accession>
<dbReference type="Proteomes" id="UP000030746">
    <property type="component" value="Unassembled WGS sequence"/>
</dbReference>
<dbReference type="GO" id="GO:0005737">
    <property type="term" value="C:cytoplasm"/>
    <property type="evidence" value="ECO:0007669"/>
    <property type="project" value="TreeGrafter"/>
</dbReference>
<dbReference type="KEGG" id="lgi:LOTGIDRAFT_174927"/>
<dbReference type="InterPro" id="IPR015943">
    <property type="entry name" value="WD40/YVTN_repeat-like_dom_sf"/>
</dbReference>
<proteinExistence type="predicted"/>
<dbReference type="PANTHER" id="PTHR16453:SF9">
    <property type="entry name" value="GATOR COMPLEX PROTEIN MIOS"/>
    <property type="match status" value="1"/>
</dbReference>
<dbReference type="GO" id="GO:0034198">
    <property type="term" value="P:cellular response to amino acid starvation"/>
    <property type="evidence" value="ECO:0007669"/>
    <property type="project" value="TreeGrafter"/>
</dbReference>
<dbReference type="GeneID" id="20242924"/>
<evidence type="ECO:0000313" key="2">
    <source>
        <dbReference type="Proteomes" id="UP000030746"/>
    </source>
</evidence>
<dbReference type="AlphaFoldDB" id="V4AH74"/>
<sequence>MSGKYDILWSPVDPTEFITYGSDINLYRVESNIEKSHLEPHAKVRQISENTYAVHVACNSDVNLIKCVAWYPKTDFKNLLAVGQPNGHVVLTSIGNSLSNDITGKEFALKHVRQCNYVAWNPIESHLIAEGLEKHKNDPCIAIWDINHNAVPSDYGSSERSRYSYSDPGVITKPSQEIGYAETSSSFAWFTSSPKTFITGMNNRQLRLYDLRDTTRPHQITQHKSVFGVCIDPKFADRIASFGDVCRKFIFLLRIF</sequence>
<dbReference type="InterPro" id="IPR037593">
    <property type="entry name" value="MIOS/Sea4"/>
</dbReference>
<protein>
    <submittedName>
        <fullName evidence="1">Uncharacterized protein</fullName>
    </submittedName>
</protein>
<dbReference type="OMA" id="VWDITHA"/>
<organism evidence="1 2">
    <name type="scientific">Lottia gigantea</name>
    <name type="common">Giant owl limpet</name>
    <dbReference type="NCBI Taxonomy" id="225164"/>
    <lineage>
        <taxon>Eukaryota</taxon>
        <taxon>Metazoa</taxon>
        <taxon>Spiralia</taxon>
        <taxon>Lophotrochozoa</taxon>
        <taxon>Mollusca</taxon>
        <taxon>Gastropoda</taxon>
        <taxon>Patellogastropoda</taxon>
        <taxon>Lottioidea</taxon>
        <taxon>Lottiidae</taxon>
        <taxon>Lottia</taxon>
    </lineage>
</organism>
<dbReference type="RefSeq" id="XP_009053050.1">
    <property type="nucleotide sequence ID" value="XM_009054802.1"/>
</dbReference>
<keyword evidence="2" id="KW-1185">Reference proteome</keyword>
<dbReference type="Gene3D" id="2.130.10.10">
    <property type="entry name" value="YVTN repeat-like/Quinoprotein amine dehydrogenase"/>
    <property type="match status" value="1"/>
</dbReference>
<dbReference type="EMBL" id="KB201504">
    <property type="protein sequence ID" value="ESO96272.1"/>
    <property type="molecule type" value="Genomic_DNA"/>
</dbReference>
<gene>
    <name evidence="1" type="ORF">LOTGIDRAFT_174927</name>
</gene>
<dbReference type="Pfam" id="PF21720">
    <property type="entry name" value="MIOS_WD40"/>
    <property type="match status" value="1"/>
</dbReference>
<dbReference type="OrthoDB" id="341486at2759"/>
<dbReference type="CTD" id="20242924"/>
<dbReference type="GO" id="GO:1904263">
    <property type="term" value="P:positive regulation of TORC1 signaling"/>
    <property type="evidence" value="ECO:0007669"/>
    <property type="project" value="TreeGrafter"/>
</dbReference>